<dbReference type="OrthoDB" id="5114804at2"/>
<evidence type="ECO:0000313" key="3">
    <source>
        <dbReference type="Proteomes" id="UP000280008"/>
    </source>
</evidence>
<dbReference type="Proteomes" id="UP000280008">
    <property type="component" value="Unassembled WGS sequence"/>
</dbReference>
<comment type="caution">
    <text evidence="2">The sequence shown here is derived from an EMBL/GenBank/DDBJ whole genome shotgun (WGS) entry which is preliminary data.</text>
</comment>
<accession>A0A495IK85</accession>
<keyword evidence="3" id="KW-1185">Reference proteome</keyword>
<evidence type="ECO:0000313" key="2">
    <source>
        <dbReference type="EMBL" id="RKR76377.1"/>
    </source>
</evidence>
<sequence>MSSTAYNARPQGRLVSRAGLWAVVGPLALAAGLAVAACFHAAPATSAAEPAYGTMPAYLKKIAGDGTDAMLTGTAARPALTSEGDTVKVMLPGGGSVRMDVTGPVVPGEGLPFQADYTTCTWTITLSHATKNVPIVLTDMSTLDQVGTIYRLSRVPHEAAPPTSIGPGQSETFEVRADMKVGEGLLRWAPGATAGSNSKILAEWDFEVEND</sequence>
<feature type="signal peptide" evidence="1">
    <location>
        <begin position="1"/>
        <end position="36"/>
    </location>
</feature>
<name>A0A495IK85_9MICO</name>
<evidence type="ECO:0000256" key="1">
    <source>
        <dbReference type="SAM" id="SignalP"/>
    </source>
</evidence>
<dbReference type="AlphaFoldDB" id="A0A495IK85"/>
<reference evidence="2 3" key="1">
    <citation type="submission" date="2018-10" db="EMBL/GenBank/DDBJ databases">
        <title>Sequencing the genomes of 1000 actinobacteria strains.</title>
        <authorList>
            <person name="Klenk H.-P."/>
        </authorList>
    </citation>
    <scope>NUCLEOTIDE SEQUENCE [LARGE SCALE GENOMIC DNA]</scope>
    <source>
        <strain evidence="2 3">DSM 17894</strain>
    </source>
</reference>
<protein>
    <submittedName>
        <fullName evidence="2">Uncharacterized protein</fullName>
    </submittedName>
</protein>
<keyword evidence="1" id="KW-0732">Signal</keyword>
<dbReference type="EMBL" id="RBKS01000001">
    <property type="protein sequence ID" value="RKR76377.1"/>
    <property type="molecule type" value="Genomic_DNA"/>
</dbReference>
<dbReference type="RefSeq" id="WP_121371356.1">
    <property type="nucleotide sequence ID" value="NZ_RBKS01000001.1"/>
</dbReference>
<feature type="chain" id="PRO_5038752744" evidence="1">
    <location>
        <begin position="37"/>
        <end position="211"/>
    </location>
</feature>
<proteinExistence type="predicted"/>
<organism evidence="2 3">
    <name type="scientific">Frondihabitans australicus</name>
    <dbReference type="NCBI Taxonomy" id="386892"/>
    <lineage>
        <taxon>Bacteria</taxon>
        <taxon>Bacillati</taxon>
        <taxon>Actinomycetota</taxon>
        <taxon>Actinomycetes</taxon>
        <taxon>Micrococcales</taxon>
        <taxon>Microbacteriaceae</taxon>
        <taxon>Frondihabitans</taxon>
    </lineage>
</organism>
<gene>
    <name evidence="2" type="ORF">C8E83_3550</name>
</gene>